<keyword evidence="2" id="KW-1003">Cell membrane</keyword>
<sequence>MPRSVDFSLDRSIILSYLDDMPAPVPIPLSPQKHSLLEDAQGFSIALITTAIGLTIISQLGFITGQTAGLALVISYLTGWSFSWVFWLINIPFYVLAYFRMGVEFTVKSALCVTILSVLIAVIPQWMTFEHLNPLFGTVAFGILTGYGLLGTFRHKGSLGGLGVVALYAQDRFGIRAGYVQLGFDAVLFAVAFFLFEPSRVLYSLLGAVILNGVIAFNHRRDRYIGE</sequence>
<evidence type="ECO:0000313" key="7">
    <source>
        <dbReference type="EMBL" id="SFI86301.1"/>
    </source>
</evidence>
<dbReference type="InterPro" id="IPR003740">
    <property type="entry name" value="YitT"/>
</dbReference>
<dbReference type="STRING" id="588602.SAMN04487991_1095"/>
<keyword evidence="5 6" id="KW-0472">Membrane</keyword>
<comment type="subcellular location">
    <subcellularLocation>
        <location evidence="1">Cell membrane</location>
        <topology evidence="1">Multi-pass membrane protein</topology>
    </subcellularLocation>
</comment>
<protein>
    <submittedName>
        <fullName evidence="7">Uncharacterized 5xTM membrane BCR, YitT family COG1284</fullName>
    </submittedName>
</protein>
<dbReference type="InterPro" id="IPR051461">
    <property type="entry name" value="UPF0750_membrane"/>
</dbReference>
<feature type="transmembrane region" description="Helical" evidence="6">
    <location>
        <begin position="43"/>
        <end position="63"/>
    </location>
</feature>
<evidence type="ECO:0000256" key="2">
    <source>
        <dbReference type="ARBA" id="ARBA00022475"/>
    </source>
</evidence>
<keyword evidence="8" id="KW-1185">Reference proteome</keyword>
<organism evidence="7 8">
    <name type="scientific">Celeribacter neptunius</name>
    <dbReference type="NCBI Taxonomy" id="588602"/>
    <lineage>
        <taxon>Bacteria</taxon>
        <taxon>Pseudomonadati</taxon>
        <taxon>Pseudomonadota</taxon>
        <taxon>Alphaproteobacteria</taxon>
        <taxon>Rhodobacterales</taxon>
        <taxon>Roseobacteraceae</taxon>
        <taxon>Celeribacter</taxon>
    </lineage>
</organism>
<evidence type="ECO:0000313" key="8">
    <source>
        <dbReference type="Proteomes" id="UP000199630"/>
    </source>
</evidence>
<gene>
    <name evidence="7" type="ORF">SAMN04487991_1095</name>
</gene>
<evidence type="ECO:0000256" key="4">
    <source>
        <dbReference type="ARBA" id="ARBA00022989"/>
    </source>
</evidence>
<dbReference type="PANTHER" id="PTHR33545">
    <property type="entry name" value="UPF0750 MEMBRANE PROTEIN YITT-RELATED"/>
    <property type="match status" value="1"/>
</dbReference>
<accession>A0A1I3LNJ1</accession>
<proteinExistence type="predicted"/>
<feature type="transmembrane region" description="Helical" evidence="6">
    <location>
        <begin position="135"/>
        <end position="153"/>
    </location>
</feature>
<dbReference type="Pfam" id="PF02588">
    <property type="entry name" value="YitT_membrane"/>
    <property type="match status" value="1"/>
</dbReference>
<name>A0A1I3LNJ1_9RHOB</name>
<evidence type="ECO:0000256" key="3">
    <source>
        <dbReference type="ARBA" id="ARBA00022692"/>
    </source>
</evidence>
<keyword evidence="4 6" id="KW-1133">Transmembrane helix</keyword>
<feature type="transmembrane region" description="Helical" evidence="6">
    <location>
        <begin position="173"/>
        <end position="195"/>
    </location>
</feature>
<dbReference type="GO" id="GO:0005886">
    <property type="term" value="C:plasma membrane"/>
    <property type="evidence" value="ECO:0007669"/>
    <property type="project" value="UniProtKB-SubCell"/>
</dbReference>
<feature type="transmembrane region" description="Helical" evidence="6">
    <location>
        <begin position="109"/>
        <end position="129"/>
    </location>
</feature>
<reference evidence="8" key="1">
    <citation type="submission" date="2016-10" db="EMBL/GenBank/DDBJ databases">
        <authorList>
            <person name="Varghese N."/>
            <person name="Submissions S."/>
        </authorList>
    </citation>
    <scope>NUCLEOTIDE SEQUENCE [LARGE SCALE GENOMIC DNA]</scope>
    <source>
        <strain evidence="8">DSM 26471</strain>
    </source>
</reference>
<feature type="transmembrane region" description="Helical" evidence="6">
    <location>
        <begin position="69"/>
        <end position="97"/>
    </location>
</feature>
<evidence type="ECO:0000256" key="1">
    <source>
        <dbReference type="ARBA" id="ARBA00004651"/>
    </source>
</evidence>
<dbReference type="Proteomes" id="UP000199630">
    <property type="component" value="Unassembled WGS sequence"/>
</dbReference>
<evidence type="ECO:0000256" key="5">
    <source>
        <dbReference type="ARBA" id="ARBA00023136"/>
    </source>
</evidence>
<keyword evidence="3 6" id="KW-0812">Transmembrane</keyword>
<feature type="transmembrane region" description="Helical" evidence="6">
    <location>
        <begin position="201"/>
        <end position="218"/>
    </location>
</feature>
<dbReference type="AlphaFoldDB" id="A0A1I3LNJ1"/>
<dbReference type="PANTHER" id="PTHR33545:SF5">
    <property type="entry name" value="UPF0750 MEMBRANE PROTEIN YITT"/>
    <property type="match status" value="1"/>
</dbReference>
<dbReference type="EMBL" id="FORH01000001">
    <property type="protein sequence ID" value="SFI86301.1"/>
    <property type="molecule type" value="Genomic_DNA"/>
</dbReference>
<evidence type="ECO:0000256" key="6">
    <source>
        <dbReference type="SAM" id="Phobius"/>
    </source>
</evidence>